<organism evidence="3 4">
    <name type="scientific">Halomonas dongshanensis</name>
    <dbReference type="NCBI Taxonomy" id="2890835"/>
    <lineage>
        <taxon>Bacteria</taxon>
        <taxon>Pseudomonadati</taxon>
        <taxon>Pseudomonadota</taxon>
        <taxon>Gammaproteobacteria</taxon>
        <taxon>Oceanospirillales</taxon>
        <taxon>Halomonadaceae</taxon>
        <taxon>Halomonas</taxon>
    </lineage>
</organism>
<keyword evidence="2" id="KW-0732">Signal</keyword>
<name>A0ABT2EFR0_9GAMM</name>
<evidence type="ECO:0000256" key="1">
    <source>
        <dbReference type="SAM" id="Phobius"/>
    </source>
</evidence>
<evidence type="ECO:0000313" key="4">
    <source>
        <dbReference type="Proteomes" id="UP001165542"/>
    </source>
</evidence>
<evidence type="ECO:0000256" key="2">
    <source>
        <dbReference type="SAM" id="SignalP"/>
    </source>
</evidence>
<evidence type="ECO:0000313" key="3">
    <source>
        <dbReference type="EMBL" id="MCS2609950.1"/>
    </source>
</evidence>
<accession>A0ABT2EFR0</accession>
<keyword evidence="1" id="KW-1133">Transmembrane helix</keyword>
<gene>
    <name evidence="3" type="ORF">LLY24_11565</name>
</gene>
<dbReference type="EMBL" id="JAJISC010000005">
    <property type="protein sequence ID" value="MCS2609950.1"/>
    <property type="molecule type" value="Genomic_DNA"/>
</dbReference>
<proteinExistence type="predicted"/>
<feature type="transmembrane region" description="Helical" evidence="1">
    <location>
        <begin position="326"/>
        <end position="356"/>
    </location>
</feature>
<keyword evidence="1" id="KW-0812">Transmembrane</keyword>
<comment type="caution">
    <text evidence="3">The sequence shown here is derived from an EMBL/GenBank/DDBJ whole genome shotgun (WGS) entry which is preliminary data.</text>
</comment>
<keyword evidence="1" id="KW-0472">Membrane</keyword>
<dbReference type="RefSeq" id="WP_259036458.1">
    <property type="nucleotide sequence ID" value="NZ_JAJISC010000005.1"/>
</dbReference>
<reference evidence="3" key="1">
    <citation type="submission" date="2021-11" db="EMBL/GenBank/DDBJ databases">
        <title>Halomonas sp., isolated from a coastal aquaculture zone in Dongshan Bay.</title>
        <authorList>
            <person name="Lin W."/>
        </authorList>
    </citation>
    <scope>NUCLEOTIDE SEQUENCE</scope>
    <source>
        <strain evidence="3">Yzlin-01</strain>
    </source>
</reference>
<feature type="chain" id="PRO_5047529700" evidence="2">
    <location>
        <begin position="23"/>
        <end position="390"/>
    </location>
</feature>
<protein>
    <submittedName>
        <fullName evidence="3">Uncharacterized protein</fullName>
    </submittedName>
</protein>
<keyword evidence="4" id="KW-1185">Reference proteome</keyword>
<dbReference type="Proteomes" id="UP001165542">
    <property type="component" value="Unassembled WGS sequence"/>
</dbReference>
<feature type="signal peptide" evidence="2">
    <location>
        <begin position="1"/>
        <end position="22"/>
    </location>
</feature>
<sequence>MRLGQIIVVLAVAMAGTLAALASSEAFETRVVRLEGQRVLPAIEASLHSESVAINGLFLHYADEPALWMSAHLALSRYGEAAREVLLAYGYLPEFQEILARFGPDVMLPIAYYRAHDVATLRARHWLSERYQEASRWWRDTPAESHEGDEGQNSDISAWGPDQRGLMGIALVAEEGHALLHQFVRDADGDIHWLQSERVVAGVGDFFTSGVRNLESQWRRDEAIGAADVGWAGVDLLLVASSVKVLRAGRLARGARVGSVEAQGARTGVRQGLLAAGTRFATLPRAAKFAALTATAYVIVRHPSLISALGVNVAKWLGLPTWVGQFAVWLIVLLPLLVAVRFIWRWVVTPLLWLLLRLLPVKRLYRLTSQRRLARFARDLSDQSGHQKAG</sequence>